<reference evidence="5" key="1">
    <citation type="submission" date="2020-10" db="EMBL/GenBank/DDBJ databases">
        <authorList>
            <person name="Gilroy R."/>
        </authorList>
    </citation>
    <scope>NUCLEOTIDE SEQUENCE</scope>
    <source>
        <strain evidence="5">11167</strain>
    </source>
</reference>
<proteinExistence type="inferred from homology"/>
<dbReference type="InterPro" id="IPR008978">
    <property type="entry name" value="HSP20-like_chaperone"/>
</dbReference>
<dbReference type="PANTHER" id="PTHR46733:SF4">
    <property type="entry name" value="HEAT SHOCK PROTEIN 21, CHLOROPLASTIC"/>
    <property type="match status" value="1"/>
</dbReference>
<dbReference type="Pfam" id="PF00011">
    <property type="entry name" value="HSP20"/>
    <property type="match status" value="1"/>
</dbReference>
<evidence type="ECO:0000256" key="1">
    <source>
        <dbReference type="ARBA" id="ARBA00023016"/>
    </source>
</evidence>
<evidence type="ECO:0000259" key="4">
    <source>
        <dbReference type="PROSITE" id="PS01031"/>
    </source>
</evidence>
<feature type="domain" description="SHSP" evidence="4">
    <location>
        <begin position="20"/>
        <end position="131"/>
    </location>
</feature>
<accession>A0A9D9H9P5</accession>
<dbReference type="AlphaFoldDB" id="A0A9D9H9P5"/>
<evidence type="ECO:0000313" key="5">
    <source>
        <dbReference type="EMBL" id="MBO8443099.1"/>
    </source>
</evidence>
<reference evidence="5" key="2">
    <citation type="journal article" date="2021" name="PeerJ">
        <title>Extensive microbial diversity within the chicken gut microbiome revealed by metagenomics and culture.</title>
        <authorList>
            <person name="Gilroy R."/>
            <person name="Ravi A."/>
            <person name="Getino M."/>
            <person name="Pursley I."/>
            <person name="Horton D.L."/>
            <person name="Alikhan N.F."/>
            <person name="Baker D."/>
            <person name="Gharbi K."/>
            <person name="Hall N."/>
            <person name="Watson M."/>
            <person name="Adriaenssens E.M."/>
            <person name="Foster-Nyarko E."/>
            <person name="Jarju S."/>
            <person name="Secka A."/>
            <person name="Antonio M."/>
            <person name="Oren A."/>
            <person name="Chaudhuri R.R."/>
            <person name="La Ragione R."/>
            <person name="Hildebrand F."/>
            <person name="Pallen M.J."/>
        </authorList>
    </citation>
    <scope>NUCLEOTIDE SEQUENCE</scope>
    <source>
        <strain evidence="5">11167</strain>
    </source>
</reference>
<evidence type="ECO:0000313" key="6">
    <source>
        <dbReference type="Proteomes" id="UP000823633"/>
    </source>
</evidence>
<dbReference type="PANTHER" id="PTHR46733">
    <property type="entry name" value="26.5 KDA HEAT SHOCK PROTEIN, MITOCHONDRIAL"/>
    <property type="match status" value="1"/>
</dbReference>
<keyword evidence="1" id="KW-0346">Stress response</keyword>
<protein>
    <submittedName>
        <fullName evidence="5">Hsp20/alpha crystallin family protein</fullName>
    </submittedName>
</protein>
<evidence type="ECO:0000256" key="2">
    <source>
        <dbReference type="PROSITE-ProRule" id="PRU00285"/>
    </source>
</evidence>
<dbReference type="CDD" id="cd06464">
    <property type="entry name" value="ACD_sHsps-like"/>
    <property type="match status" value="1"/>
</dbReference>
<sequence>MARDMDSMMRDMDRLFDSVFTSKGSGPAMDVVRTKDEYRLSLDVAGYRAEDLGAYMEDHVLHVKGEPHKEDEDGRRYIVRERRHGGFERSLTLPEDADEERMSACLKDGLLTLVLPRRAKEEPRRIEVSLGK</sequence>
<dbReference type="SUPFAM" id="SSF49764">
    <property type="entry name" value="HSP20-like chaperones"/>
    <property type="match status" value="1"/>
</dbReference>
<dbReference type="Gene3D" id="2.60.40.790">
    <property type="match status" value="1"/>
</dbReference>
<dbReference type="InterPro" id="IPR044587">
    <property type="entry name" value="HSP21-like"/>
</dbReference>
<comment type="similarity">
    <text evidence="2 3">Belongs to the small heat shock protein (HSP20) family.</text>
</comment>
<dbReference type="InterPro" id="IPR002068">
    <property type="entry name" value="A-crystallin/Hsp20_dom"/>
</dbReference>
<comment type="caution">
    <text evidence="5">The sequence shown here is derived from an EMBL/GenBank/DDBJ whole genome shotgun (WGS) entry which is preliminary data.</text>
</comment>
<evidence type="ECO:0000256" key="3">
    <source>
        <dbReference type="RuleBase" id="RU003616"/>
    </source>
</evidence>
<dbReference type="GO" id="GO:0009408">
    <property type="term" value="P:response to heat"/>
    <property type="evidence" value="ECO:0007669"/>
    <property type="project" value="InterPro"/>
</dbReference>
<dbReference type="Proteomes" id="UP000823633">
    <property type="component" value="Unassembled WGS sequence"/>
</dbReference>
<gene>
    <name evidence="5" type="ORF">IAC42_04995</name>
</gene>
<dbReference type="PROSITE" id="PS01031">
    <property type="entry name" value="SHSP"/>
    <property type="match status" value="1"/>
</dbReference>
<dbReference type="EMBL" id="JADIMU010000030">
    <property type="protein sequence ID" value="MBO8443099.1"/>
    <property type="molecule type" value="Genomic_DNA"/>
</dbReference>
<name>A0A9D9H9P5_9SPIR</name>
<organism evidence="5 6">
    <name type="scientific">Candidatus Aphodenecus pullistercoris</name>
    <dbReference type="NCBI Taxonomy" id="2840669"/>
    <lineage>
        <taxon>Bacteria</taxon>
        <taxon>Pseudomonadati</taxon>
        <taxon>Spirochaetota</taxon>
        <taxon>Spirochaetia</taxon>
        <taxon>Spirochaetales</taxon>
        <taxon>Candidatus Aphodenecus</taxon>
    </lineage>
</organism>